<dbReference type="InterPro" id="IPR008312">
    <property type="entry name" value="T6SS_TssB1"/>
</dbReference>
<dbReference type="PANTHER" id="PTHR35850">
    <property type="entry name" value="CYTOPLASMIC PROTEIN-RELATED"/>
    <property type="match status" value="1"/>
</dbReference>
<protein>
    <submittedName>
        <fullName evidence="1">Type VI secretion system-associated protein</fullName>
    </submittedName>
</protein>
<evidence type="ECO:0000313" key="1">
    <source>
        <dbReference type="EMBL" id="BDU73724.1"/>
    </source>
</evidence>
<reference evidence="2" key="1">
    <citation type="journal article" date="2023" name="Int. J. Syst. Evol. Microbiol.">
        <title>Mesoterricola silvestris gen. nov., sp. nov., Mesoterricola sediminis sp. nov., Geothrix oryzae sp. nov., Geothrix edaphica sp. nov., Geothrix rubra sp. nov., and Geothrix limicola sp. nov., six novel members of Acidobacteriota isolated from soils.</title>
        <authorList>
            <person name="Itoh H."/>
            <person name="Sugisawa Y."/>
            <person name="Mise K."/>
            <person name="Xu Z."/>
            <person name="Kuniyasu M."/>
            <person name="Ushijima N."/>
            <person name="Kawano K."/>
            <person name="Kobayashi E."/>
            <person name="Shiratori Y."/>
            <person name="Masuda Y."/>
            <person name="Senoo K."/>
        </authorList>
    </citation>
    <scope>NUCLEOTIDE SEQUENCE [LARGE SCALE GENOMIC DNA]</scope>
    <source>
        <strain evidence="2">W79</strain>
    </source>
</reference>
<keyword evidence="2" id="KW-1185">Reference proteome</keyword>
<sequence>MSQESTIAPKERVNIVYRPATGDAKEEVELPLKVLVMGDFTQRADGTPLEDRSPVNVDKETFDEVLKAQKLRLEAQVPDKLSGTPGGQLSLNLEFRSLKDFEPDAIIQKVPELQKLMELREAIKALKGPLGNVPEFRRRIQELIEDPGSRDRILRDMGID</sequence>
<dbReference type="AlphaFoldDB" id="A0AA48GPH7"/>
<dbReference type="RefSeq" id="WP_316412393.1">
    <property type="nucleotide sequence ID" value="NZ_AP027080.1"/>
</dbReference>
<name>A0AA48GPH7_9BACT</name>
<dbReference type="PANTHER" id="PTHR35850:SF2">
    <property type="entry name" value="TYPE VI SECRETION SYSTEM CONTRACTILE SHEATH SMALL SUBUNIT"/>
    <property type="match status" value="1"/>
</dbReference>
<dbReference type="Proteomes" id="UP001238179">
    <property type="component" value="Chromosome"/>
</dbReference>
<dbReference type="PIRSF" id="PIRSF028301">
    <property type="entry name" value="UCP028301"/>
    <property type="match status" value="1"/>
</dbReference>
<proteinExistence type="predicted"/>
<organism evidence="1 2">
    <name type="scientific">Mesoterricola silvestris</name>
    <dbReference type="NCBI Taxonomy" id="2927979"/>
    <lineage>
        <taxon>Bacteria</taxon>
        <taxon>Pseudomonadati</taxon>
        <taxon>Acidobacteriota</taxon>
        <taxon>Holophagae</taxon>
        <taxon>Holophagales</taxon>
        <taxon>Holophagaceae</taxon>
        <taxon>Mesoterricola</taxon>
    </lineage>
</organism>
<dbReference type="EMBL" id="AP027080">
    <property type="protein sequence ID" value="BDU73724.1"/>
    <property type="molecule type" value="Genomic_DNA"/>
</dbReference>
<dbReference type="KEGG" id="msil:METEAL_28980"/>
<dbReference type="NCBIfam" id="TIGR03358">
    <property type="entry name" value="VI_chp_5"/>
    <property type="match status" value="1"/>
</dbReference>
<accession>A0AA48GPH7</accession>
<dbReference type="Pfam" id="PF05591">
    <property type="entry name" value="T6SS_VipA"/>
    <property type="match status" value="1"/>
</dbReference>
<gene>
    <name evidence="1" type="ORF">METEAL_28980</name>
</gene>
<evidence type="ECO:0000313" key="2">
    <source>
        <dbReference type="Proteomes" id="UP001238179"/>
    </source>
</evidence>